<protein>
    <submittedName>
        <fullName evidence="1">Uncharacterized protein</fullName>
    </submittedName>
</protein>
<dbReference type="Proteomes" id="UP000396835">
    <property type="component" value="Unassembled WGS sequence"/>
</dbReference>
<gene>
    <name evidence="1" type="ORF">NCTC7812_00095</name>
    <name evidence="2" type="ORF">NCTC7812_02656</name>
</gene>
<name>A0A449HZE7_9BACE</name>
<organism evidence="1 3">
    <name type="scientific">Prevotella heparinolytica</name>
    <dbReference type="NCBI Taxonomy" id="28113"/>
    <lineage>
        <taxon>Bacteria</taxon>
        <taxon>Pseudomonadati</taxon>
        <taxon>Bacteroidota</taxon>
        <taxon>Bacteroidia</taxon>
        <taxon>Bacteroidales</taxon>
        <taxon>Bacteroidaceae</taxon>
        <taxon>Bacteroides</taxon>
    </lineage>
</organism>
<dbReference type="EMBL" id="CAACYH010000002">
    <property type="protein sequence ID" value="VFB12610.1"/>
    <property type="molecule type" value="Genomic_DNA"/>
</dbReference>
<proteinExistence type="predicted"/>
<evidence type="ECO:0000313" key="1">
    <source>
        <dbReference type="EMBL" id="VFB12610.1"/>
    </source>
</evidence>
<evidence type="ECO:0000313" key="2">
    <source>
        <dbReference type="EMBL" id="VFB15072.1"/>
    </source>
</evidence>
<dbReference type="AlphaFoldDB" id="A0A449HZE7"/>
<reference evidence="1 3" key="1">
    <citation type="submission" date="2019-02" db="EMBL/GenBank/DDBJ databases">
        <authorList>
            <consortium name="Pathogen Informatics"/>
        </authorList>
    </citation>
    <scope>NUCLEOTIDE SEQUENCE [LARGE SCALE GENOMIC DNA]</scope>
    <source>
        <strain evidence="1 3">3012STDY7078512</strain>
    </source>
</reference>
<sequence length="55" mass="6252">MRGCILSDGYFLNAPFTVVRQKRREPFTPGAIPLFDSCNLLSRQTQVFKLTDTCV</sequence>
<dbReference type="EMBL" id="CAACYH010000005">
    <property type="protein sequence ID" value="VFB15072.1"/>
    <property type="molecule type" value="Genomic_DNA"/>
</dbReference>
<accession>A0A449HZE7</accession>
<evidence type="ECO:0000313" key="3">
    <source>
        <dbReference type="Proteomes" id="UP000396835"/>
    </source>
</evidence>
<dbReference type="RefSeq" id="WP_165483464.1">
    <property type="nucleotide sequence ID" value="NZ_CAACYH010000002.1"/>
</dbReference>